<reference evidence="4" key="1">
    <citation type="submission" date="2023-06" db="EMBL/GenBank/DDBJ databases">
        <title>Genomic of Parafulvivirga corallium.</title>
        <authorList>
            <person name="Wang G."/>
        </authorList>
    </citation>
    <scope>NUCLEOTIDE SEQUENCE</scope>
    <source>
        <strain evidence="4">BMA10</strain>
    </source>
</reference>
<evidence type="ECO:0000313" key="4">
    <source>
        <dbReference type="EMBL" id="MDN5204875.1"/>
    </source>
</evidence>
<evidence type="ECO:0000259" key="1">
    <source>
        <dbReference type="Pfam" id="PF04542"/>
    </source>
</evidence>
<dbReference type="EMBL" id="JAUJEA010000013">
    <property type="protein sequence ID" value="MDN5204875.1"/>
    <property type="molecule type" value="Genomic_DNA"/>
</dbReference>
<dbReference type="InterPro" id="IPR036388">
    <property type="entry name" value="WH-like_DNA-bd_sf"/>
</dbReference>
<dbReference type="Proteomes" id="UP001172082">
    <property type="component" value="Unassembled WGS sequence"/>
</dbReference>
<feature type="domain" description="RNA polymerase sigma-70 region 2" evidence="1">
    <location>
        <begin position="10"/>
        <end position="77"/>
    </location>
</feature>
<dbReference type="InterPro" id="IPR046531">
    <property type="entry name" value="DUF6596"/>
</dbReference>
<dbReference type="InterPro" id="IPR007627">
    <property type="entry name" value="RNA_pol_sigma70_r2"/>
</dbReference>
<dbReference type="Pfam" id="PF08281">
    <property type="entry name" value="Sigma70_r4_2"/>
    <property type="match status" value="1"/>
</dbReference>
<dbReference type="RefSeq" id="WP_346754898.1">
    <property type="nucleotide sequence ID" value="NZ_JAUJEA010000013.1"/>
</dbReference>
<dbReference type="InterPro" id="IPR013249">
    <property type="entry name" value="RNA_pol_sigma70_r4_t2"/>
</dbReference>
<dbReference type="SUPFAM" id="SSF88946">
    <property type="entry name" value="Sigma2 domain of RNA polymerase sigma factors"/>
    <property type="match status" value="1"/>
</dbReference>
<sequence>MPEQKMIDHLFRHQYGKMVSILIRIFGLQHLETIEDAVQDTFINAMKAWQSNVPENPEAWLTKSAKNRTLDLFRKLSAEDARIANIEAGVTTIAINELFLEHEVEDSVLRMIFTACNPVLNSKDQIAFALRTISGFSGKEIASALLLREETVKKRLVRARKMIQEKHIAFEIPGELNLAPRLDRVLKVIYLIFNEGFHSSRKDMLIREDLCGEAMRLVKVLLNNQYTATPASRALFALFCFQAARLRSKTNDQKEIISLRDQDRSEWYMPLIALGHRTMNKAVDTETFSQYHYEAAIAAEHSQASSYHETNWDKILVWYERLNELEQSPMNLLNMAVVQLQRKDLKAVKSLLEKIQPNLLEQRAYLYYGTFAEYAYQIGNREESLIYIDKAIKLVKNEAELNYLGRQKIKYQAG</sequence>
<comment type="caution">
    <text evidence="4">The sequence shown here is derived from an EMBL/GenBank/DDBJ whole genome shotgun (WGS) entry which is preliminary data.</text>
</comment>
<name>A0ABT8KVR6_9BACT</name>
<gene>
    <name evidence="4" type="ORF">QQ008_26020</name>
</gene>
<protein>
    <submittedName>
        <fullName evidence="4">Sigma-70 family RNA polymerase sigma factor</fullName>
    </submittedName>
</protein>
<dbReference type="NCBIfam" id="TIGR02937">
    <property type="entry name" value="sigma70-ECF"/>
    <property type="match status" value="1"/>
</dbReference>
<evidence type="ECO:0000313" key="5">
    <source>
        <dbReference type="Proteomes" id="UP001172082"/>
    </source>
</evidence>
<feature type="domain" description="RNA polymerase sigma factor 70 region 4 type 2" evidence="2">
    <location>
        <begin position="120"/>
        <end position="162"/>
    </location>
</feature>
<dbReference type="Pfam" id="PF04542">
    <property type="entry name" value="Sigma70_r2"/>
    <property type="match status" value="1"/>
</dbReference>
<keyword evidence="5" id="KW-1185">Reference proteome</keyword>
<dbReference type="Pfam" id="PF20239">
    <property type="entry name" value="DUF6596"/>
    <property type="match status" value="1"/>
</dbReference>
<dbReference type="InterPro" id="IPR013324">
    <property type="entry name" value="RNA_pol_sigma_r3/r4-like"/>
</dbReference>
<accession>A0ABT8KVR6</accession>
<evidence type="ECO:0000259" key="3">
    <source>
        <dbReference type="Pfam" id="PF20239"/>
    </source>
</evidence>
<dbReference type="InterPro" id="IPR014284">
    <property type="entry name" value="RNA_pol_sigma-70_dom"/>
</dbReference>
<dbReference type="Gene3D" id="1.10.1740.10">
    <property type="match status" value="1"/>
</dbReference>
<dbReference type="Gene3D" id="1.10.10.10">
    <property type="entry name" value="Winged helix-like DNA-binding domain superfamily/Winged helix DNA-binding domain"/>
    <property type="match status" value="1"/>
</dbReference>
<dbReference type="PANTHER" id="PTHR47756:SF2">
    <property type="entry name" value="BLL6612 PROTEIN"/>
    <property type="match status" value="1"/>
</dbReference>
<feature type="domain" description="DUF6596" evidence="3">
    <location>
        <begin position="181"/>
        <end position="282"/>
    </location>
</feature>
<organism evidence="4 5">
    <name type="scientific">Splendidivirga corallicola</name>
    <dbReference type="NCBI Taxonomy" id="3051826"/>
    <lineage>
        <taxon>Bacteria</taxon>
        <taxon>Pseudomonadati</taxon>
        <taxon>Bacteroidota</taxon>
        <taxon>Cytophagia</taxon>
        <taxon>Cytophagales</taxon>
        <taxon>Splendidivirgaceae</taxon>
        <taxon>Splendidivirga</taxon>
    </lineage>
</organism>
<evidence type="ECO:0000259" key="2">
    <source>
        <dbReference type="Pfam" id="PF08281"/>
    </source>
</evidence>
<proteinExistence type="predicted"/>
<dbReference type="PANTHER" id="PTHR47756">
    <property type="entry name" value="BLL6612 PROTEIN-RELATED"/>
    <property type="match status" value="1"/>
</dbReference>
<dbReference type="InterPro" id="IPR013325">
    <property type="entry name" value="RNA_pol_sigma_r2"/>
</dbReference>
<dbReference type="SUPFAM" id="SSF88659">
    <property type="entry name" value="Sigma3 and sigma4 domains of RNA polymerase sigma factors"/>
    <property type="match status" value="1"/>
</dbReference>